<gene>
    <name evidence="7" type="ORF">g.9484</name>
</gene>
<evidence type="ECO:0000256" key="1">
    <source>
        <dbReference type="ARBA" id="ARBA00005964"/>
    </source>
</evidence>
<keyword evidence="3 5" id="KW-0378">Hydrolase</keyword>
<feature type="non-terminal residue" evidence="7">
    <location>
        <position position="1"/>
    </location>
</feature>
<accession>A0A1B6K182</accession>
<evidence type="ECO:0000256" key="3">
    <source>
        <dbReference type="ARBA" id="ARBA00022801"/>
    </source>
</evidence>
<evidence type="ECO:0000256" key="2">
    <source>
        <dbReference type="ARBA" id="ARBA00022487"/>
    </source>
</evidence>
<organism evidence="7">
    <name type="scientific">Homalodisca liturata</name>
    <dbReference type="NCBI Taxonomy" id="320908"/>
    <lineage>
        <taxon>Eukaryota</taxon>
        <taxon>Metazoa</taxon>
        <taxon>Ecdysozoa</taxon>
        <taxon>Arthropoda</taxon>
        <taxon>Hexapoda</taxon>
        <taxon>Insecta</taxon>
        <taxon>Pterygota</taxon>
        <taxon>Neoptera</taxon>
        <taxon>Paraneoptera</taxon>
        <taxon>Hemiptera</taxon>
        <taxon>Auchenorrhyncha</taxon>
        <taxon>Membracoidea</taxon>
        <taxon>Cicadellidae</taxon>
        <taxon>Cicadellinae</taxon>
        <taxon>Proconiini</taxon>
        <taxon>Homalodisca</taxon>
    </lineage>
</organism>
<evidence type="ECO:0000256" key="5">
    <source>
        <dbReference type="RuleBase" id="RU361235"/>
    </source>
</evidence>
<dbReference type="EC" id="3.1.1.-" evidence="5"/>
<dbReference type="InterPro" id="IPR050309">
    <property type="entry name" value="Type-B_Carboxylest/Lipase"/>
</dbReference>
<keyword evidence="4" id="KW-0325">Glycoprotein</keyword>
<dbReference type="EMBL" id="GECU01002487">
    <property type="protein sequence ID" value="JAT05220.1"/>
    <property type="molecule type" value="Transcribed_RNA"/>
</dbReference>
<dbReference type="PANTHER" id="PTHR11559">
    <property type="entry name" value="CARBOXYLESTERASE"/>
    <property type="match status" value="1"/>
</dbReference>
<dbReference type="SUPFAM" id="SSF53474">
    <property type="entry name" value="alpha/beta-Hydrolases"/>
    <property type="match status" value="1"/>
</dbReference>
<dbReference type="Pfam" id="PF00135">
    <property type="entry name" value="COesterase"/>
    <property type="match status" value="1"/>
</dbReference>
<reference evidence="7" key="1">
    <citation type="submission" date="2015-11" db="EMBL/GenBank/DDBJ databases">
        <title>De novo transcriptome assembly of four potential Pierce s Disease insect vectors from Arizona vineyards.</title>
        <authorList>
            <person name="Tassone E.E."/>
        </authorList>
    </citation>
    <scope>NUCLEOTIDE SEQUENCE</scope>
</reference>
<comment type="similarity">
    <text evidence="1 5">Belongs to the type-B carboxylesterase/lipase family.</text>
</comment>
<dbReference type="InterPro" id="IPR029058">
    <property type="entry name" value="AB_hydrolase_fold"/>
</dbReference>
<evidence type="ECO:0000256" key="4">
    <source>
        <dbReference type="ARBA" id="ARBA00023180"/>
    </source>
</evidence>
<dbReference type="GO" id="GO:0052689">
    <property type="term" value="F:carboxylic ester hydrolase activity"/>
    <property type="evidence" value="ECO:0007669"/>
    <property type="project" value="UniProtKB-KW"/>
</dbReference>
<evidence type="ECO:0000313" key="7">
    <source>
        <dbReference type="EMBL" id="JAT05220.1"/>
    </source>
</evidence>
<name>A0A1B6K182_9HEMI</name>
<dbReference type="InterPro" id="IPR019826">
    <property type="entry name" value="Carboxylesterase_B_AS"/>
</dbReference>
<dbReference type="InterPro" id="IPR002018">
    <property type="entry name" value="CarbesteraseB"/>
</dbReference>
<dbReference type="Gene3D" id="3.40.50.1820">
    <property type="entry name" value="alpha/beta hydrolase"/>
    <property type="match status" value="1"/>
</dbReference>
<feature type="domain" description="Carboxylesterase type B" evidence="6">
    <location>
        <begin position="3"/>
        <end position="411"/>
    </location>
</feature>
<evidence type="ECO:0000259" key="6">
    <source>
        <dbReference type="Pfam" id="PF00135"/>
    </source>
</evidence>
<dbReference type="PROSITE" id="PS00122">
    <property type="entry name" value="CARBOXYLESTERASE_B_1"/>
    <property type="match status" value="1"/>
</dbReference>
<protein>
    <recommendedName>
        <fullName evidence="5">Carboxylic ester hydrolase</fullName>
        <ecNumber evidence="5">3.1.1.-</ecNumber>
    </recommendedName>
</protein>
<proteinExistence type="inferred from homology"/>
<sequence length="422" mass="47536">EIYGPDFLIEEDIVLVTINYRLGVLGFLSLENEKLPGNLGLKDQVLALKWVQDNIDSFGGDPNNVTIFGQSAGGASVHYHLLSPLSKGLFHKAILQSGTSLSQWAFQDKPKEKALMFAKELGCTSQDPDTVLEFLMSVPALELVTAQNKETLRTEKERIHKLSIIFTPCVEEAGDTSFLTDSPKKLMENGNFAKVPIIMGITNKEGLFCVSHKVIPTCDTMSMFVPCDLPITSDSEEELKLGREILQFYANTDHFSWEIVNQYIDFITDVGFAVGLGNTRQYFLQHGSSIYNYLFTYTSPRAFSSFLIPKAFPDKAEQFVGTGASHGDDLAFLFKTNILQVPYTPPTIEDQTFMNKLLKTWTTFAKTGNPNCEELGLTWTPDNDHNPCYLEIGKTWKQVNKVLLPERMEFWKNIYVKYSLPK</sequence>
<dbReference type="AlphaFoldDB" id="A0A1B6K182"/>
<keyword evidence="2" id="KW-0719">Serine esterase</keyword>